<dbReference type="PANTHER" id="PTHR10924:SF6">
    <property type="entry name" value="SOLUTE CARRIER FAMILY 49 MEMBER A3"/>
    <property type="match status" value="1"/>
</dbReference>
<feature type="transmembrane region" description="Helical" evidence="6">
    <location>
        <begin position="170"/>
        <end position="189"/>
    </location>
</feature>
<feature type="transmembrane region" description="Helical" evidence="6">
    <location>
        <begin position="292"/>
        <end position="311"/>
    </location>
</feature>
<feature type="transmembrane region" description="Helical" evidence="6">
    <location>
        <begin position="102"/>
        <end position="125"/>
    </location>
</feature>
<dbReference type="InterPro" id="IPR036259">
    <property type="entry name" value="MFS_trans_sf"/>
</dbReference>
<evidence type="ECO:0000256" key="3">
    <source>
        <dbReference type="ARBA" id="ARBA00022989"/>
    </source>
</evidence>
<feature type="transmembrane region" description="Helical" evidence="6">
    <location>
        <begin position="78"/>
        <end position="95"/>
    </location>
</feature>
<feature type="transmembrane region" description="Helical" evidence="6">
    <location>
        <begin position="201"/>
        <end position="220"/>
    </location>
</feature>
<name>A0AAD5XC48_9FUNG</name>
<protein>
    <submittedName>
        <fullName evidence="8">Major facilitator super domain-containing protein 7</fullName>
    </submittedName>
</protein>
<evidence type="ECO:0000256" key="1">
    <source>
        <dbReference type="ARBA" id="ARBA00004141"/>
    </source>
</evidence>
<feature type="transmembrane region" description="Helical" evidence="6">
    <location>
        <begin position="131"/>
        <end position="158"/>
    </location>
</feature>
<reference evidence="8" key="1">
    <citation type="submission" date="2020-05" db="EMBL/GenBank/DDBJ databases">
        <title>Phylogenomic resolution of chytrid fungi.</title>
        <authorList>
            <person name="Stajich J.E."/>
            <person name="Amses K."/>
            <person name="Simmons R."/>
            <person name="Seto K."/>
            <person name="Myers J."/>
            <person name="Bonds A."/>
            <person name="Quandt C.A."/>
            <person name="Barry K."/>
            <person name="Liu P."/>
            <person name="Grigoriev I."/>
            <person name="Longcore J.E."/>
            <person name="James T.Y."/>
        </authorList>
    </citation>
    <scope>NUCLEOTIDE SEQUENCE</scope>
    <source>
        <strain evidence="8">JEL0513</strain>
    </source>
</reference>
<dbReference type="Proteomes" id="UP001211907">
    <property type="component" value="Unassembled WGS sequence"/>
</dbReference>
<evidence type="ECO:0000313" key="9">
    <source>
        <dbReference type="Proteomes" id="UP001211907"/>
    </source>
</evidence>
<dbReference type="Gene3D" id="1.20.1250.20">
    <property type="entry name" value="MFS general substrate transporter like domains"/>
    <property type="match status" value="2"/>
</dbReference>
<feature type="domain" description="Major facilitator superfamily (MFS) profile" evidence="7">
    <location>
        <begin position="33"/>
        <end position="437"/>
    </location>
</feature>
<feature type="compositionally biased region" description="Low complexity" evidence="5">
    <location>
        <begin position="10"/>
        <end position="21"/>
    </location>
</feature>
<dbReference type="GO" id="GO:0016020">
    <property type="term" value="C:membrane"/>
    <property type="evidence" value="ECO:0007669"/>
    <property type="project" value="UniProtKB-SubCell"/>
</dbReference>
<keyword evidence="4 6" id="KW-0472">Membrane</keyword>
<dbReference type="EMBL" id="JADGJH010000992">
    <property type="protein sequence ID" value="KAJ3120118.1"/>
    <property type="molecule type" value="Genomic_DNA"/>
</dbReference>
<feature type="region of interest" description="Disordered" evidence="5">
    <location>
        <begin position="1"/>
        <end position="21"/>
    </location>
</feature>
<sequence>MGENTGTAETNDTNDSTNDNSLQSKNSYKLYPWRFTVTTGVFLAGGAGNIVFATYGSVTPTTAVRYNTSQTVINNLTLYYTAAFLIFSYPCMWLLDKKGLRVAMFAVALVNIVASLIRWLSFAAAEEYHLALLHVGHILGGIVSPITISAPTMTAAAWFSGNGRLTANTVMTLAGPLGSALVAGVAPLVVSSDDPTTVDTWNLVIFIIALVFGLTALLVYDKPLTPPSPSEDKKSTMPITFRESITQIWKNKPFWILLTVFSCLIAILNMTSTIISSFVVPYGYTEDDSGNLAVAAIAAGLIGSIIVAMVLDRTKKHKLALKFSAFLSFLGFAVFTFAAMDPSRIIVAYIAAAVFGLGAVPCMSLAMELGVECTYPIGEEVSTGFLWSFAQLFTMVLLVLSNFTRDGDGKMGVLLIVVSVVLFLVFFVSLLFANKNRRMAIEGVASEMTVSDELNPEDLKIQSA</sequence>
<evidence type="ECO:0000256" key="6">
    <source>
        <dbReference type="SAM" id="Phobius"/>
    </source>
</evidence>
<feature type="transmembrane region" description="Helical" evidence="6">
    <location>
        <begin position="254"/>
        <end position="280"/>
    </location>
</feature>
<feature type="transmembrane region" description="Helical" evidence="6">
    <location>
        <begin position="381"/>
        <end position="400"/>
    </location>
</feature>
<feature type="transmembrane region" description="Helical" evidence="6">
    <location>
        <begin position="35"/>
        <end position="58"/>
    </location>
</feature>
<proteinExistence type="predicted"/>
<gene>
    <name evidence="8" type="primary">MFSD7_5</name>
    <name evidence="8" type="ORF">HK100_012936</name>
</gene>
<dbReference type="SUPFAM" id="SSF103473">
    <property type="entry name" value="MFS general substrate transporter"/>
    <property type="match status" value="1"/>
</dbReference>
<evidence type="ECO:0000256" key="5">
    <source>
        <dbReference type="SAM" id="MobiDB-lite"/>
    </source>
</evidence>
<keyword evidence="3 6" id="KW-1133">Transmembrane helix</keyword>
<comment type="subcellular location">
    <subcellularLocation>
        <location evidence="1">Membrane</location>
        <topology evidence="1">Multi-pass membrane protein</topology>
    </subcellularLocation>
</comment>
<accession>A0AAD5XC48</accession>
<keyword evidence="9" id="KW-1185">Reference proteome</keyword>
<evidence type="ECO:0000256" key="2">
    <source>
        <dbReference type="ARBA" id="ARBA00022692"/>
    </source>
</evidence>
<feature type="transmembrane region" description="Helical" evidence="6">
    <location>
        <begin position="412"/>
        <end position="433"/>
    </location>
</feature>
<evidence type="ECO:0000256" key="4">
    <source>
        <dbReference type="ARBA" id="ARBA00023136"/>
    </source>
</evidence>
<feature type="transmembrane region" description="Helical" evidence="6">
    <location>
        <begin position="346"/>
        <end position="369"/>
    </location>
</feature>
<keyword evidence="2 6" id="KW-0812">Transmembrane</keyword>
<dbReference type="InterPro" id="IPR020846">
    <property type="entry name" value="MFS_dom"/>
</dbReference>
<dbReference type="Pfam" id="PF07690">
    <property type="entry name" value="MFS_1"/>
    <property type="match status" value="1"/>
</dbReference>
<comment type="caution">
    <text evidence="8">The sequence shown here is derived from an EMBL/GenBank/DDBJ whole genome shotgun (WGS) entry which is preliminary data.</text>
</comment>
<dbReference type="GO" id="GO:0022857">
    <property type="term" value="F:transmembrane transporter activity"/>
    <property type="evidence" value="ECO:0007669"/>
    <property type="project" value="InterPro"/>
</dbReference>
<dbReference type="InterPro" id="IPR011701">
    <property type="entry name" value="MFS"/>
</dbReference>
<feature type="transmembrane region" description="Helical" evidence="6">
    <location>
        <begin position="323"/>
        <end position="340"/>
    </location>
</feature>
<dbReference type="InterPro" id="IPR049680">
    <property type="entry name" value="FLVCR1-2_SLC49-like"/>
</dbReference>
<evidence type="ECO:0000313" key="8">
    <source>
        <dbReference type="EMBL" id="KAJ3120118.1"/>
    </source>
</evidence>
<dbReference type="PANTHER" id="PTHR10924">
    <property type="entry name" value="MAJOR FACILITATOR SUPERFAMILY PROTEIN-RELATED"/>
    <property type="match status" value="1"/>
</dbReference>
<evidence type="ECO:0000259" key="7">
    <source>
        <dbReference type="PROSITE" id="PS50850"/>
    </source>
</evidence>
<organism evidence="8 9">
    <name type="scientific">Physocladia obscura</name>
    <dbReference type="NCBI Taxonomy" id="109957"/>
    <lineage>
        <taxon>Eukaryota</taxon>
        <taxon>Fungi</taxon>
        <taxon>Fungi incertae sedis</taxon>
        <taxon>Chytridiomycota</taxon>
        <taxon>Chytridiomycota incertae sedis</taxon>
        <taxon>Chytridiomycetes</taxon>
        <taxon>Chytridiales</taxon>
        <taxon>Chytriomycetaceae</taxon>
        <taxon>Physocladia</taxon>
    </lineage>
</organism>
<dbReference type="PROSITE" id="PS50850">
    <property type="entry name" value="MFS"/>
    <property type="match status" value="1"/>
</dbReference>
<dbReference type="AlphaFoldDB" id="A0AAD5XC48"/>